<reference evidence="1" key="1">
    <citation type="journal article" date="2023" name="PeerJ">
        <title>Selection and evaluation of lactic acid bacteria from chicken feces in Thailand as potential probiotics.</title>
        <authorList>
            <person name="Khurajog B."/>
            <person name="Disastra Y."/>
            <person name="Lawwyne L.D."/>
            <person name="Sirichokchatchawan W."/>
            <person name="Niyomtham W."/>
            <person name="Yindee J."/>
            <person name="Hampson D.J."/>
            <person name="Prapasarakul N."/>
        </authorList>
    </citation>
    <scope>NUCLEOTIDE SEQUENCE</scope>
    <source>
        <strain evidence="1">BF9</strain>
    </source>
</reference>
<organism evidence="1 2">
    <name type="scientific">Pediococcus acidilactici</name>
    <dbReference type="NCBI Taxonomy" id="1254"/>
    <lineage>
        <taxon>Bacteria</taxon>
        <taxon>Bacillati</taxon>
        <taxon>Bacillota</taxon>
        <taxon>Bacilli</taxon>
        <taxon>Lactobacillales</taxon>
        <taxon>Lactobacillaceae</taxon>
        <taxon>Pediococcus</taxon>
        <taxon>Pediococcus acidilactici group</taxon>
    </lineage>
</organism>
<reference evidence="1" key="2">
    <citation type="submission" date="2023-10" db="EMBL/GenBank/DDBJ databases">
        <authorList>
            <person name="Khurajog B."/>
        </authorList>
    </citation>
    <scope>NUCLEOTIDE SEQUENCE</scope>
    <source>
        <strain evidence="1">BF9</strain>
    </source>
</reference>
<gene>
    <name evidence="1" type="ORF">R0G89_09395</name>
</gene>
<evidence type="ECO:0000313" key="1">
    <source>
        <dbReference type="EMBL" id="MDV2621945.1"/>
    </source>
</evidence>
<dbReference type="EMBL" id="JAWJAV010000007">
    <property type="protein sequence ID" value="MDV2621945.1"/>
    <property type="molecule type" value="Genomic_DNA"/>
</dbReference>
<sequence>MDFKDFLSMDNVEKIKLIRSYIRQAGFENPDQYIGVCVAVIDQFNECKSDNEIQKRISEITRETWGRVR</sequence>
<proteinExistence type="predicted"/>
<protein>
    <submittedName>
        <fullName evidence="1">Uncharacterized protein</fullName>
    </submittedName>
</protein>
<dbReference type="Proteomes" id="UP001280897">
    <property type="component" value="Unassembled WGS sequence"/>
</dbReference>
<name>A0AAW8YJD1_PEDAC</name>
<dbReference type="AlphaFoldDB" id="A0AAW8YJD1"/>
<comment type="caution">
    <text evidence="1">The sequence shown here is derived from an EMBL/GenBank/DDBJ whole genome shotgun (WGS) entry which is preliminary data.</text>
</comment>
<accession>A0AAW8YJD1</accession>
<evidence type="ECO:0000313" key="2">
    <source>
        <dbReference type="Proteomes" id="UP001280897"/>
    </source>
</evidence>
<dbReference type="RefSeq" id="WP_036685661.1">
    <property type="nucleotide sequence ID" value="NZ_CP066046.1"/>
</dbReference>